<keyword evidence="2" id="KW-1185">Reference proteome</keyword>
<comment type="caution">
    <text evidence="1">The sequence shown here is derived from an EMBL/GenBank/DDBJ whole genome shotgun (WGS) entry which is preliminary data.</text>
</comment>
<accession>A0A136WE89</accession>
<dbReference type="RefSeq" id="WP_066087819.1">
    <property type="nucleotide sequence ID" value="NZ_LRVM01000005.1"/>
</dbReference>
<name>A0A136WE89_9FIRM</name>
<dbReference type="AlphaFoldDB" id="A0A136WE89"/>
<gene>
    <name evidence="1" type="ORF">CLNEO_18370</name>
</gene>
<evidence type="ECO:0000313" key="1">
    <source>
        <dbReference type="EMBL" id="KXL52814.1"/>
    </source>
</evidence>
<sequence length="59" mass="7053">MEEKHKVIYYFLHADDSDTKITQQLSQKDLGKLLLRDDVVLSSVNAERKPYYRRKKKGR</sequence>
<dbReference type="STRING" id="36847.CLNEO_18370"/>
<proteinExistence type="predicted"/>
<dbReference type="Proteomes" id="UP000070539">
    <property type="component" value="Unassembled WGS sequence"/>
</dbReference>
<reference evidence="1 2" key="1">
    <citation type="submission" date="2016-01" db="EMBL/GenBank/DDBJ databases">
        <title>Genome sequence of Clostridium neopropionicum X4, DSM-3847.</title>
        <authorList>
            <person name="Poehlein A."/>
            <person name="Beck M.H."/>
            <person name="Bengelsdorf F.R."/>
            <person name="Daniel R."/>
            <person name="Duerre P."/>
        </authorList>
    </citation>
    <scope>NUCLEOTIDE SEQUENCE [LARGE SCALE GENOMIC DNA]</scope>
    <source>
        <strain evidence="1 2">DSM-3847</strain>
    </source>
</reference>
<protein>
    <submittedName>
        <fullName evidence="1">Uncharacterized protein</fullName>
    </submittedName>
</protein>
<organism evidence="1 2">
    <name type="scientific">Anaerotignum neopropionicum</name>
    <dbReference type="NCBI Taxonomy" id="36847"/>
    <lineage>
        <taxon>Bacteria</taxon>
        <taxon>Bacillati</taxon>
        <taxon>Bacillota</taxon>
        <taxon>Clostridia</taxon>
        <taxon>Lachnospirales</taxon>
        <taxon>Anaerotignaceae</taxon>
        <taxon>Anaerotignum</taxon>
    </lineage>
</organism>
<evidence type="ECO:0000313" key="2">
    <source>
        <dbReference type="Proteomes" id="UP000070539"/>
    </source>
</evidence>
<dbReference type="EMBL" id="LRVM01000005">
    <property type="protein sequence ID" value="KXL52814.1"/>
    <property type="molecule type" value="Genomic_DNA"/>
</dbReference>